<feature type="domain" description="FAD dependent oxidoreductase" evidence="1">
    <location>
        <begin position="42"/>
        <end position="429"/>
    </location>
</feature>
<dbReference type="PANTHER" id="PTHR13847">
    <property type="entry name" value="SARCOSINE DEHYDROGENASE-RELATED"/>
    <property type="match status" value="1"/>
</dbReference>
<dbReference type="Gene3D" id="3.50.50.60">
    <property type="entry name" value="FAD/NAD(P)-binding domain"/>
    <property type="match status" value="1"/>
</dbReference>
<accession>A0A1W2TX99</accession>
<dbReference type="Gene3D" id="3.30.9.10">
    <property type="entry name" value="D-Amino Acid Oxidase, subunit A, domain 2"/>
    <property type="match status" value="1"/>
</dbReference>
<evidence type="ECO:0000259" key="1">
    <source>
        <dbReference type="Pfam" id="PF01266"/>
    </source>
</evidence>
<evidence type="ECO:0000313" key="3">
    <source>
        <dbReference type="Proteomes" id="UP000054516"/>
    </source>
</evidence>
<dbReference type="AlphaFoldDB" id="A0A1W2TX99"/>
<name>A0A1W2TX99_ROSNE</name>
<dbReference type="PANTHER" id="PTHR13847:SF284">
    <property type="entry name" value="FAD DEPENDENT OXIDOREDUCTASE DOMAIN-CONTAINING PROTEIN"/>
    <property type="match status" value="1"/>
</dbReference>
<gene>
    <name evidence="2" type="ORF">SAMD00023353_11800100</name>
</gene>
<proteinExistence type="predicted"/>
<organism evidence="2">
    <name type="scientific">Rosellinia necatrix</name>
    <name type="common">White root-rot fungus</name>
    <dbReference type="NCBI Taxonomy" id="77044"/>
    <lineage>
        <taxon>Eukaryota</taxon>
        <taxon>Fungi</taxon>
        <taxon>Dikarya</taxon>
        <taxon>Ascomycota</taxon>
        <taxon>Pezizomycotina</taxon>
        <taxon>Sordariomycetes</taxon>
        <taxon>Xylariomycetidae</taxon>
        <taxon>Xylariales</taxon>
        <taxon>Xylariaceae</taxon>
        <taxon>Rosellinia</taxon>
    </lineage>
</organism>
<dbReference type="OrthoDB" id="429143at2759"/>
<evidence type="ECO:0000313" key="2">
    <source>
        <dbReference type="EMBL" id="GAP93328.1"/>
    </source>
</evidence>
<dbReference type="InterPro" id="IPR036188">
    <property type="entry name" value="FAD/NAD-bd_sf"/>
</dbReference>
<reference evidence="2" key="1">
    <citation type="submission" date="2016-03" db="EMBL/GenBank/DDBJ databases">
        <title>Draft genome sequence of Rosellinia necatrix.</title>
        <authorList>
            <person name="Kanematsu S."/>
        </authorList>
    </citation>
    <scope>NUCLEOTIDE SEQUENCE [LARGE SCALE GENOMIC DNA]</scope>
    <source>
        <strain evidence="2">W97</strain>
    </source>
</reference>
<keyword evidence="3" id="KW-1185">Reference proteome</keyword>
<dbReference type="SUPFAM" id="SSF51905">
    <property type="entry name" value="FAD/NAD(P)-binding domain"/>
    <property type="match status" value="1"/>
</dbReference>
<dbReference type="Pfam" id="PF01266">
    <property type="entry name" value="DAO"/>
    <property type="match status" value="1"/>
</dbReference>
<protein>
    <submittedName>
        <fullName evidence="2">Putative fad dependent oxidoreductase</fullName>
    </submittedName>
</protein>
<dbReference type="InterPro" id="IPR006076">
    <property type="entry name" value="FAD-dep_OxRdtase"/>
</dbReference>
<dbReference type="OMA" id="FYGFGYS"/>
<dbReference type="STRING" id="77044.A0A1W2TX99"/>
<dbReference type="Proteomes" id="UP000054516">
    <property type="component" value="Unassembled WGS sequence"/>
</dbReference>
<sequence>MDGRASIPVALPKDNPTRSYWQFEADAIADLRSTAALPGEADTVVVGSGITGAAVAFGLLSDGARGVVMIEARQACSGATGRNGGHTKAASYLGFPHHRREHGADMAARIARLELANIRAVHAFAREHGIDCESNPCETTDVVYDAAQWAGAREAIDAMRAAMPDDDASAYTFHTAAEVRERFYCGTGGSDRGVCGGISYEAGSLNAYKFTIGVLKLCLDRGLNLQTNTPVTGVSKNAEGRYLIDTPRGCITARRVVMATNGYTARLLKKFQGIIVPLRGHVTAQRPGLNMPKNGLPGTYSFFYEKGYDYMIQRPKGYKFERDIIIGGRLTSAVSNGLNEYGTVDDSSQDEDTMQDLRNTLPWYFGDNWGDDNSDGRVHAEWTGIMGYSPDGLPFVGEVPGDKNLWVSASFQGHGMVLCWMSARALVEMMQGRDDEALNQWFPSVYRISEPRLELTFGGRLHVPGAGDPSSAGA</sequence>
<dbReference type="EMBL" id="DF977563">
    <property type="protein sequence ID" value="GAP93328.1"/>
    <property type="molecule type" value="Genomic_DNA"/>
</dbReference>
<dbReference type="GO" id="GO:0005737">
    <property type="term" value="C:cytoplasm"/>
    <property type="evidence" value="ECO:0007669"/>
    <property type="project" value="TreeGrafter"/>
</dbReference>